<organism evidence="2 3">
    <name type="scientific">Sinorhizobium meliloti CCNWSX0020</name>
    <dbReference type="NCBI Taxonomy" id="1107881"/>
    <lineage>
        <taxon>Bacteria</taxon>
        <taxon>Pseudomonadati</taxon>
        <taxon>Pseudomonadota</taxon>
        <taxon>Alphaproteobacteria</taxon>
        <taxon>Hyphomicrobiales</taxon>
        <taxon>Rhizobiaceae</taxon>
        <taxon>Sinorhizobium/Ensifer group</taxon>
        <taxon>Sinorhizobium</taxon>
    </lineage>
</organism>
<feature type="compositionally biased region" description="Gly residues" evidence="1">
    <location>
        <begin position="80"/>
        <end position="94"/>
    </location>
</feature>
<name>H0FZQ3_RHIML</name>
<dbReference type="Pfam" id="PF11154">
    <property type="entry name" value="DUF2934"/>
    <property type="match status" value="1"/>
</dbReference>
<protein>
    <recommendedName>
        <fullName evidence="4">DUF2934 domain-containing protein</fullName>
    </recommendedName>
</protein>
<evidence type="ECO:0000313" key="2">
    <source>
        <dbReference type="EMBL" id="EHK77427.1"/>
    </source>
</evidence>
<feature type="region of interest" description="Disordered" evidence="1">
    <location>
        <begin position="1"/>
        <end position="32"/>
    </location>
</feature>
<dbReference type="EMBL" id="AGVV01000022">
    <property type="protein sequence ID" value="EHK77427.1"/>
    <property type="molecule type" value="Genomic_DNA"/>
</dbReference>
<sequence length="118" mass="12774">MLATGVRSREAGTNLRFAQEAQPMTTDNERDNRIRTRAYELWENDGRRDGDHERYWHEAAREIDAEGHSGLASDLQPGGTQPGGGPARGVGSIGNEGPEKAKAPPRGAGPRRGTAKKL</sequence>
<accession>H0FZQ3</accession>
<reference evidence="2 3" key="1">
    <citation type="journal article" date="2012" name="J. Bacteriol.">
        <title>Draft Genome Sequence of Sinorhizobium meliloti CCNWSX0020, a Nitrogen-Fixing Symbiont with Copper Tolerance Capability Isolated from Lead-Zinc Mine Tailings.</title>
        <authorList>
            <person name="Li Z."/>
            <person name="Ma Z."/>
            <person name="Hao X."/>
            <person name="Wei G."/>
        </authorList>
    </citation>
    <scope>NUCLEOTIDE SEQUENCE [LARGE SCALE GENOMIC DNA]</scope>
    <source>
        <strain evidence="2 3">CCNWSX0020</strain>
    </source>
</reference>
<evidence type="ECO:0000256" key="1">
    <source>
        <dbReference type="SAM" id="MobiDB-lite"/>
    </source>
</evidence>
<gene>
    <name evidence="2" type="ORF">SM0020_13437</name>
</gene>
<proteinExistence type="predicted"/>
<evidence type="ECO:0008006" key="4">
    <source>
        <dbReference type="Google" id="ProtNLM"/>
    </source>
</evidence>
<evidence type="ECO:0000313" key="3">
    <source>
        <dbReference type="Proteomes" id="UP000004038"/>
    </source>
</evidence>
<dbReference type="Proteomes" id="UP000004038">
    <property type="component" value="Unassembled WGS sequence"/>
</dbReference>
<dbReference type="AlphaFoldDB" id="H0FZQ3"/>
<feature type="region of interest" description="Disordered" evidence="1">
    <location>
        <begin position="59"/>
        <end position="118"/>
    </location>
</feature>
<dbReference type="InterPro" id="IPR021327">
    <property type="entry name" value="DUF2934"/>
</dbReference>